<evidence type="ECO:0008006" key="5">
    <source>
        <dbReference type="Google" id="ProtNLM"/>
    </source>
</evidence>
<protein>
    <recommendedName>
        <fullName evidence="5">Superoxide dismutase copper/zinc binding protein</fullName>
    </recommendedName>
</protein>
<dbReference type="SUPFAM" id="SSF49329">
    <property type="entry name" value="Cu,Zn superoxide dismutase-like"/>
    <property type="match status" value="1"/>
</dbReference>
<evidence type="ECO:0000256" key="1">
    <source>
        <dbReference type="ARBA" id="ARBA00010457"/>
    </source>
</evidence>
<dbReference type="KEGG" id="dmr:Deima_1009"/>
<comment type="similarity">
    <text evidence="1">Belongs to the Cu-Zn superoxide dismutase family.</text>
</comment>
<dbReference type="STRING" id="709986.Deima_1009"/>
<feature type="chain" id="PRO_5003228409" description="Superoxide dismutase copper/zinc binding protein" evidence="2">
    <location>
        <begin position="23"/>
        <end position="147"/>
    </location>
</feature>
<name>E8U6H3_DEIML</name>
<proteinExistence type="inferred from homology"/>
<dbReference type="OrthoDB" id="65640at2"/>
<sequence precursor="true">MKHLIITAASALLLAACAPTMNGTGRTLILNRQASAPQAVMPVGNVTINMTDSTTTTTTTISGLQPNTYYVAHYHLQGDASSDPCTSAGAPIMSTKIVGMTDNTGRLTASGSAANTDVANATYFNVHTASDPNGTPADAGVACVAIK</sequence>
<dbReference type="HOGENOM" id="CLU_1737551_0_0_0"/>
<keyword evidence="4" id="KW-1185">Reference proteome</keyword>
<evidence type="ECO:0000313" key="4">
    <source>
        <dbReference type="Proteomes" id="UP000008635"/>
    </source>
</evidence>
<reference evidence="4" key="2">
    <citation type="submission" date="2011-01" db="EMBL/GenBank/DDBJ databases">
        <title>The complete genome of Deinococcus maricopensis DSM 21211.</title>
        <authorList>
            <consortium name="US DOE Joint Genome Institute (JGI-PGF)"/>
            <person name="Lucas S."/>
            <person name="Copeland A."/>
            <person name="Lapidus A."/>
            <person name="Goodwin L."/>
            <person name="Pitluck S."/>
            <person name="Kyrpides N."/>
            <person name="Mavromatis K."/>
            <person name="Pagani I."/>
            <person name="Ivanova N."/>
            <person name="Ovchinnikova G."/>
            <person name="Zeytun A."/>
            <person name="Detter J.C."/>
            <person name="Han C."/>
            <person name="Land M."/>
            <person name="Hauser L."/>
            <person name="Markowitz V."/>
            <person name="Cheng J.-F."/>
            <person name="Hugenholtz P."/>
            <person name="Woyke T."/>
            <person name="Wu D."/>
            <person name="Pukall R."/>
            <person name="Gehrich-Schroeter G."/>
            <person name="Brambilla E."/>
            <person name="Klenk H.-P."/>
            <person name="Eisen J.A."/>
        </authorList>
    </citation>
    <scope>NUCLEOTIDE SEQUENCE [LARGE SCALE GENOMIC DNA]</scope>
    <source>
        <strain evidence="4">DSM 21211 / LMG 22137 / NRRL B-23946 / LB-34</strain>
    </source>
</reference>
<keyword evidence="2" id="KW-0732">Signal</keyword>
<dbReference type="PROSITE" id="PS51257">
    <property type="entry name" value="PROKAR_LIPOPROTEIN"/>
    <property type="match status" value="1"/>
</dbReference>
<accession>E8U6H3</accession>
<organism evidence="3 4">
    <name type="scientific">Deinococcus maricopensis (strain DSM 21211 / LMG 22137 / NRRL B-23946 / LB-34)</name>
    <dbReference type="NCBI Taxonomy" id="709986"/>
    <lineage>
        <taxon>Bacteria</taxon>
        <taxon>Thermotogati</taxon>
        <taxon>Deinococcota</taxon>
        <taxon>Deinococci</taxon>
        <taxon>Deinococcales</taxon>
        <taxon>Deinococcaceae</taxon>
        <taxon>Deinococcus</taxon>
    </lineage>
</organism>
<gene>
    <name evidence="3" type="ordered locus">Deima_1009</name>
</gene>
<dbReference type="Proteomes" id="UP000008635">
    <property type="component" value="Chromosome"/>
</dbReference>
<dbReference type="AlphaFoldDB" id="E8U6H3"/>
<evidence type="ECO:0000313" key="3">
    <source>
        <dbReference type="EMBL" id="ADV66662.1"/>
    </source>
</evidence>
<reference evidence="3 4" key="1">
    <citation type="journal article" date="2011" name="Stand. Genomic Sci.">
        <title>Complete genome sequence of Deinococcus maricopensis type strain (LB-34).</title>
        <authorList>
            <person name="Pukall R."/>
            <person name="Zeytun A."/>
            <person name="Lucas S."/>
            <person name="Lapidus A."/>
            <person name="Hammon N."/>
            <person name="Deshpande S."/>
            <person name="Nolan M."/>
            <person name="Cheng J.F."/>
            <person name="Pitluck S."/>
            <person name="Liolios K."/>
            <person name="Pagani I."/>
            <person name="Mikhailova N."/>
            <person name="Ivanova N."/>
            <person name="Mavromatis K."/>
            <person name="Pati A."/>
            <person name="Tapia R."/>
            <person name="Han C."/>
            <person name="Goodwin L."/>
            <person name="Chen A."/>
            <person name="Palaniappan K."/>
            <person name="Land M."/>
            <person name="Hauser L."/>
            <person name="Chang Y.J."/>
            <person name="Jeffries C.D."/>
            <person name="Brambilla E.M."/>
            <person name="Rohde M."/>
            <person name="Goker M."/>
            <person name="Detter J.C."/>
            <person name="Woyke T."/>
            <person name="Bristow J."/>
            <person name="Eisen J.A."/>
            <person name="Markowitz V."/>
            <person name="Hugenholtz P."/>
            <person name="Kyrpides N.C."/>
            <person name="Klenk H.P."/>
        </authorList>
    </citation>
    <scope>NUCLEOTIDE SEQUENCE [LARGE SCALE GENOMIC DNA]</scope>
    <source>
        <strain evidence="4">DSM 21211 / LMG 22137 / NRRL B-23946 / LB-34</strain>
    </source>
</reference>
<dbReference type="RefSeq" id="WP_013556167.1">
    <property type="nucleotide sequence ID" value="NC_014958.1"/>
</dbReference>
<dbReference type="EMBL" id="CP002454">
    <property type="protein sequence ID" value="ADV66662.1"/>
    <property type="molecule type" value="Genomic_DNA"/>
</dbReference>
<dbReference type="Gene3D" id="2.60.40.200">
    <property type="entry name" value="Superoxide dismutase, copper/zinc binding domain"/>
    <property type="match status" value="1"/>
</dbReference>
<dbReference type="GO" id="GO:0006801">
    <property type="term" value="P:superoxide metabolic process"/>
    <property type="evidence" value="ECO:0007669"/>
    <property type="project" value="InterPro"/>
</dbReference>
<dbReference type="GO" id="GO:0046872">
    <property type="term" value="F:metal ion binding"/>
    <property type="evidence" value="ECO:0007669"/>
    <property type="project" value="InterPro"/>
</dbReference>
<dbReference type="InterPro" id="IPR036423">
    <property type="entry name" value="SOD-like_Cu/Zn_dom_sf"/>
</dbReference>
<feature type="signal peptide" evidence="2">
    <location>
        <begin position="1"/>
        <end position="22"/>
    </location>
</feature>
<evidence type="ECO:0000256" key="2">
    <source>
        <dbReference type="SAM" id="SignalP"/>
    </source>
</evidence>